<accession>D2BY14</accession>
<dbReference type="STRING" id="590409.Dd586_3776"/>
<dbReference type="RefSeq" id="WP_012886379.1">
    <property type="nucleotide sequence ID" value="NC_013592.1"/>
</dbReference>
<name>D2BY14_DICZ5</name>
<gene>
    <name evidence="1" type="ordered locus">Dd586_3776</name>
</gene>
<evidence type="ECO:0000313" key="2">
    <source>
        <dbReference type="Proteomes" id="UP000001446"/>
    </source>
</evidence>
<sequence>MQLLPYPESYPIQVKLDWVEFSCLCNQYVTFRVSELRNILENLESFSSRNIAEEDADVENEIQKILEQYKQRSEILADSYPFEFEEDSQCFILKSESVENLTIDQHIYLYCLYFSHVSDSRLFSGLEAPTNRHRDLLQIAATIAMAGYSDGHSISFGWPRPDHSSFYNSLCRTIDLIGEGQVKSFQDINLYLQSRPHKDAGIDVISWSSPNPNDRMPGNKIIYFSQVASGNNWRSKPVKGDIEAIQNYWLSQRLYRIIDAIIIPFDVESDDESLKRDFISLIADEFGVFLYRLRVPAYFKKGISLLENKPELLIERADEINSISQYVIQITENLQQDAA</sequence>
<dbReference type="HOGENOM" id="CLU_818104_0_0_6"/>
<dbReference type="Proteomes" id="UP000001446">
    <property type="component" value="Chromosome"/>
</dbReference>
<protein>
    <submittedName>
        <fullName evidence="1">Uncharacterized protein</fullName>
    </submittedName>
</protein>
<evidence type="ECO:0000313" key="1">
    <source>
        <dbReference type="EMBL" id="ACZ78606.1"/>
    </source>
</evidence>
<dbReference type="AlphaFoldDB" id="D2BY14"/>
<dbReference type="EMBL" id="CP001836">
    <property type="protein sequence ID" value="ACZ78606.1"/>
    <property type="molecule type" value="Genomic_DNA"/>
</dbReference>
<proteinExistence type="predicted"/>
<dbReference type="eggNOG" id="ENOG50335E6">
    <property type="taxonomic scope" value="Bacteria"/>
</dbReference>
<dbReference type="OrthoDB" id="7063746at2"/>
<reference evidence="1" key="1">
    <citation type="submission" date="2009-12" db="EMBL/GenBank/DDBJ databases">
        <title>Complete sequence of Dickeya dadantii Ech586.</title>
        <authorList>
            <consortium name="US DOE Joint Genome Institute"/>
            <person name="Lucas S."/>
            <person name="Copeland A."/>
            <person name="Lapidus A."/>
            <person name="Glavina del Rio T."/>
            <person name="Tice H."/>
            <person name="Bruce D."/>
            <person name="Goodwin L."/>
            <person name="Pitluck S."/>
            <person name="Munk A.C."/>
            <person name="Brettin T."/>
            <person name="Detter J.C."/>
            <person name="Han C."/>
            <person name="Tapia R."/>
            <person name="Larimer F."/>
            <person name="Land M."/>
            <person name="Hauser L."/>
            <person name="Kyrpides N."/>
            <person name="Mikhailova N."/>
            <person name="Balakrishnan V."/>
            <person name="Glasner J."/>
            <person name="Perna N.T."/>
        </authorList>
    </citation>
    <scope>NUCLEOTIDE SEQUENCE [LARGE SCALE GENOMIC DNA]</scope>
    <source>
        <strain evidence="1">Ech586</strain>
    </source>
</reference>
<dbReference type="KEGG" id="ddc:Dd586_3776"/>
<organism evidence="1 2">
    <name type="scientific">Dickeya zeae (strain Ech586)</name>
    <name type="common">Dickeya dadantii (strain Ech586)</name>
    <dbReference type="NCBI Taxonomy" id="590409"/>
    <lineage>
        <taxon>Bacteria</taxon>
        <taxon>Pseudomonadati</taxon>
        <taxon>Pseudomonadota</taxon>
        <taxon>Gammaproteobacteria</taxon>
        <taxon>Enterobacterales</taxon>
        <taxon>Pectobacteriaceae</taxon>
        <taxon>Dickeya</taxon>
        <taxon>Dickeya parazeae</taxon>
    </lineage>
</organism>
<keyword evidence="2" id="KW-1185">Reference proteome</keyword>